<evidence type="ECO:0000313" key="11">
    <source>
        <dbReference type="EMBL" id="KAF8406760.1"/>
    </source>
</evidence>
<comment type="subcellular location">
    <subcellularLocation>
        <location evidence="1">Cell membrane</location>
        <topology evidence="1">Single-pass membrane protein</topology>
    </subcellularLocation>
</comment>
<dbReference type="PANTHER" id="PTHR32219:SF3">
    <property type="entry name" value="CALPONIN-LIKE DOMAIN PROTEIN"/>
    <property type="match status" value="1"/>
</dbReference>
<evidence type="ECO:0000256" key="8">
    <source>
        <dbReference type="SAM" id="Coils"/>
    </source>
</evidence>
<proteinExistence type="inferred from homology"/>
<evidence type="ECO:0000256" key="6">
    <source>
        <dbReference type="ARBA" id="ARBA00023136"/>
    </source>
</evidence>
<name>A0A834ZG80_TETSI</name>
<reference evidence="11 12" key="1">
    <citation type="submission" date="2020-04" db="EMBL/GenBank/DDBJ databases">
        <title>Plant Genome Project.</title>
        <authorList>
            <person name="Zhang R.-G."/>
        </authorList>
    </citation>
    <scope>NUCLEOTIDE SEQUENCE [LARGE SCALE GENOMIC DNA]</scope>
    <source>
        <strain evidence="11">YNK0</strain>
        <tissue evidence="11">Leaf</tissue>
    </source>
</reference>
<evidence type="ECO:0000313" key="12">
    <source>
        <dbReference type="Proteomes" id="UP000655225"/>
    </source>
</evidence>
<evidence type="ECO:0000256" key="3">
    <source>
        <dbReference type="ARBA" id="ARBA00022692"/>
    </source>
</evidence>
<sequence>MTEETDEHAAVSEVSTVEFEGKSILDSSSCEDLRNVNGDCIGIVHDSAEHIDEHANGNSVLVKVADIVSDDPFEKDLNTKCVIDRTEAVEFEPVGDGKIVSELNVSSPNEDNQVEGYTVEEGVASSEGLRGDPNGIEVTVTVTVIEEQNNLEVLESKLQQLDNEASVEEKNKLESFSEIEEKQESQATVKEHFEYQVQQLGNGEEKVVEEQNESESATELYATEFELQQLDNEANLEEQTKVESSAEVDKRQESQFILGEPVEYQLQQLNDEEEKIEELNGGENKGEENKLESVAEIDEIQESQIMVTEAVEPELLQLSVGEEKIEERSITYSSAYIEENQESNVMVTEDFGYDLNQENKEAIKVADEIPVEDPVGDLGTDMEMKLGMAAFSVDDRHLEMESGNDSGGNRGRLLNCPVEGIVSETEVINDPAEGNQNMHTLDGSVRNTDSLRCAVEGLKSKIEVENISFEGCESMLTGPVDDMTIDSEVGIGSLLTEQSYPICPVDHTRLETEVRKFSIETMPCMVDDRKSDIEFGNDSVKGGETVASCVPDDVISGTEICSGSIESDETVPIFPGDNVKMESENINRAVESAIILPTFLVNNPEVESDVLNGSVETGNSLPTCPVSVVKFDSEVGNISFASSRDMPMAEATILESEVPSGSVENSESTPNCVNAVVVVENEGNQSTGGDSDDKPICQEAEGIEGIQRDESSPSSSRESSCAEALDGQKVDAEVDKRPFYSLIRIPRYIEDKFREQIRLAQPQVDEKSQSRDAIRVEIQMRRTTCSQYRNNFEAAISEERAARNALNSKRHEIGSVQSLINRLKTTTSIEDIDGKIRNMEHMIEHETLPLKEEKKFIHEIKQLKHLREQLSSTMGRQDELQQALDQRETIEERFKLLKRDMDFLRSKVLQAEGITKAAKKKFLDENEKLKKLQAQFKAEDDLRQAAYMHLQSLRKKLYEKKKLFWMYKDAVKAAYAYASAGDREALQDLCVTQVETIMELWNKNDEFRNEYVKCNIMSTLKRLRTLDGRSLGIDEEPHVLCDVVEERVENATINSSILPVSTSEQGREILSVRPETAGSKSMVKVEQETAKSKKPVKPATTMEYGAAPVCGKEETGEEKEEHKRIEEEEELARKAEELRKEEAAAKLKDQVRLEERAKAKEAEERKRHNAEKAQARAELRAQKEGELKEKKREKKVRRKDKKKAVAAEVRNGGNEGESAPSAENPAIETTQEPGIKEKPMTVAKRPKKRTLLVKKTKTEPLPIPLRNRSKRRKQTWMWALLAMLILALFLVGNSGFSFKFGLPSFGF</sequence>
<feature type="coiled-coil region" evidence="8">
    <location>
        <begin position="863"/>
        <end position="939"/>
    </location>
</feature>
<dbReference type="OrthoDB" id="1703439at2759"/>
<keyword evidence="3 10" id="KW-0812">Transmembrane</keyword>
<evidence type="ECO:0000256" key="5">
    <source>
        <dbReference type="ARBA" id="ARBA00023054"/>
    </source>
</evidence>
<evidence type="ECO:0000256" key="2">
    <source>
        <dbReference type="ARBA" id="ARBA00022475"/>
    </source>
</evidence>
<keyword evidence="12" id="KW-1185">Reference proteome</keyword>
<evidence type="ECO:0000256" key="7">
    <source>
        <dbReference type="ARBA" id="ARBA00038080"/>
    </source>
</evidence>
<feature type="coiled-coil region" evidence="8">
    <location>
        <begin position="144"/>
        <end position="171"/>
    </location>
</feature>
<evidence type="ECO:0000256" key="1">
    <source>
        <dbReference type="ARBA" id="ARBA00004162"/>
    </source>
</evidence>
<evidence type="ECO:0000256" key="4">
    <source>
        <dbReference type="ARBA" id="ARBA00022989"/>
    </source>
</evidence>
<dbReference type="PANTHER" id="PTHR32219">
    <property type="entry name" value="RNA-BINDING PROTEIN YLMH-RELATED"/>
    <property type="match status" value="1"/>
</dbReference>
<dbReference type="Proteomes" id="UP000655225">
    <property type="component" value="Unassembled WGS sequence"/>
</dbReference>
<feature type="coiled-coil region" evidence="8">
    <location>
        <begin position="227"/>
        <end position="289"/>
    </location>
</feature>
<accession>A0A834ZG80</accession>
<feature type="compositionally biased region" description="Basic residues" evidence="9">
    <location>
        <begin position="1191"/>
        <end position="1204"/>
    </location>
</feature>
<feature type="compositionally biased region" description="Basic and acidic residues" evidence="9">
    <location>
        <begin position="1111"/>
        <end position="1130"/>
    </location>
</feature>
<comment type="similarity">
    <text evidence="7">Belongs to the plant Proton pump-interactor protein family.</text>
</comment>
<dbReference type="EMBL" id="JABCRI010000005">
    <property type="protein sequence ID" value="KAF8406760.1"/>
    <property type="molecule type" value="Genomic_DNA"/>
</dbReference>
<protein>
    <submittedName>
        <fullName evidence="11">Uncharacterized protein</fullName>
    </submittedName>
</protein>
<feature type="region of interest" description="Disordered" evidence="9">
    <location>
        <begin position="1158"/>
        <end position="1246"/>
    </location>
</feature>
<keyword evidence="2" id="KW-1003">Cell membrane</keyword>
<comment type="caution">
    <text evidence="11">The sequence shown here is derived from an EMBL/GenBank/DDBJ whole genome shotgun (WGS) entry which is preliminary data.</text>
</comment>
<evidence type="ECO:0000256" key="9">
    <source>
        <dbReference type="SAM" id="MobiDB-lite"/>
    </source>
</evidence>
<feature type="region of interest" description="Disordered" evidence="9">
    <location>
        <begin position="704"/>
        <end position="724"/>
    </location>
</feature>
<dbReference type="GO" id="GO:0005886">
    <property type="term" value="C:plasma membrane"/>
    <property type="evidence" value="ECO:0007669"/>
    <property type="project" value="UniProtKB-SubCell"/>
</dbReference>
<dbReference type="OMA" id="QINVMEG"/>
<feature type="compositionally biased region" description="Basic and acidic residues" evidence="9">
    <location>
        <begin position="1158"/>
        <end position="1190"/>
    </location>
</feature>
<gene>
    <name evidence="11" type="ORF">HHK36_008852</name>
</gene>
<organism evidence="11 12">
    <name type="scientific">Tetracentron sinense</name>
    <name type="common">Spur-leaf</name>
    <dbReference type="NCBI Taxonomy" id="13715"/>
    <lineage>
        <taxon>Eukaryota</taxon>
        <taxon>Viridiplantae</taxon>
        <taxon>Streptophyta</taxon>
        <taxon>Embryophyta</taxon>
        <taxon>Tracheophyta</taxon>
        <taxon>Spermatophyta</taxon>
        <taxon>Magnoliopsida</taxon>
        <taxon>Trochodendrales</taxon>
        <taxon>Trochodendraceae</taxon>
        <taxon>Tetracentron</taxon>
    </lineage>
</organism>
<feature type="region of interest" description="Disordered" evidence="9">
    <location>
        <begin position="1086"/>
        <end position="1130"/>
    </location>
</feature>
<keyword evidence="4 10" id="KW-1133">Transmembrane helix</keyword>
<keyword evidence="5 8" id="KW-0175">Coiled coil</keyword>
<feature type="transmembrane region" description="Helical" evidence="10">
    <location>
        <begin position="1276"/>
        <end position="1298"/>
    </location>
</feature>
<evidence type="ECO:0000256" key="10">
    <source>
        <dbReference type="SAM" id="Phobius"/>
    </source>
</evidence>
<dbReference type="InterPro" id="IPR055282">
    <property type="entry name" value="PPI1-4"/>
</dbReference>
<keyword evidence="6 10" id="KW-0472">Membrane</keyword>